<reference evidence="2" key="1">
    <citation type="submission" date="2018-07" db="EMBL/GenBank/DDBJ databases">
        <authorList>
            <person name="Quirk P.G."/>
            <person name="Krulwich T.A."/>
        </authorList>
    </citation>
    <scope>NUCLEOTIDE SEQUENCE [LARGE SCALE GENOMIC DNA]</scope>
</reference>
<organism evidence="1 2">
    <name type="scientific">Gordonia phage Daredevil</name>
    <dbReference type="NCBI Taxonomy" id="2283286"/>
    <lineage>
        <taxon>Viruses</taxon>
        <taxon>Duplodnaviria</taxon>
        <taxon>Heunggongvirae</taxon>
        <taxon>Uroviricota</taxon>
        <taxon>Caudoviricetes</taxon>
        <taxon>Daredevilvirus</taxon>
        <taxon>Daredevilvirus daredevil</taxon>
    </lineage>
</organism>
<evidence type="ECO:0000313" key="2">
    <source>
        <dbReference type="Proteomes" id="UP000257597"/>
    </source>
</evidence>
<accession>A0A345MIW1</accession>
<sequence>MHPADLKPTDVGSTLEIATKVKSKPVRGTIVEIQPPRGGVIRVLLRQAFGNRWYTLTNADTVELPA</sequence>
<protein>
    <submittedName>
        <fullName evidence="1">Uncharacterized protein</fullName>
    </submittedName>
</protein>
<name>A0A345MIW1_9CAUD</name>
<keyword evidence="2" id="KW-1185">Reference proteome</keyword>
<gene>
    <name evidence="1" type="primary">105</name>
    <name evidence="1" type="ORF">SEA_DAREDEVIL_105</name>
</gene>
<dbReference type="EMBL" id="MH590603">
    <property type="protein sequence ID" value="AXH70492.1"/>
    <property type="molecule type" value="Genomic_DNA"/>
</dbReference>
<dbReference type="KEGG" id="vg:54998095"/>
<evidence type="ECO:0000313" key="1">
    <source>
        <dbReference type="EMBL" id="AXH70492.1"/>
    </source>
</evidence>
<dbReference type="GeneID" id="54998095"/>
<dbReference type="Proteomes" id="UP000257597">
    <property type="component" value="Segment"/>
</dbReference>
<proteinExistence type="predicted"/>
<dbReference type="RefSeq" id="YP_009807219.1">
    <property type="nucleotide sequence ID" value="NC_048021.1"/>
</dbReference>